<dbReference type="Proteomes" id="UP000008633">
    <property type="component" value="Chromosome"/>
</dbReference>
<reference evidence="12" key="2">
    <citation type="submission" date="2011-01" db="EMBL/GenBank/DDBJ databases">
        <title>The complete genome of Nitratifractor salsuginis DSM 16511.</title>
        <authorList>
            <consortium name="US DOE Joint Genome Institute (JGI-PGF)"/>
            <person name="Lucas S."/>
            <person name="Copeland A."/>
            <person name="Lapidus A."/>
            <person name="Bruce D."/>
            <person name="Goodwin L."/>
            <person name="Pitluck S."/>
            <person name="Kyrpides N."/>
            <person name="Mavromatis K."/>
            <person name="Ivanova N."/>
            <person name="Mikhailova N."/>
            <person name="Zeytun A."/>
            <person name="Detter J.C."/>
            <person name="Tapia R."/>
            <person name="Han C."/>
            <person name="Land M."/>
            <person name="Hauser L."/>
            <person name="Markowitz V."/>
            <person name="Cheng J.-F."/>
            <person name="Hugenholtz P."/>
            <person name="Woyke T."/>
            <person name="Wu D."/>
            <person name="Tindall B."/>
            <person name="Schuetze A."/>
            <person name="Brambilla E."/>
            <person name="Klenk H.-P."/>
            <person name="Eisen J.A."/>
        </authorList>
    </citation>
    <scope>NUCLEOTIDE SEQUENCE [LARGE SCALE GENOMIC DNA]</scope>
    <source>
        <strain evidence="12">DSM 16511 / JCM 12458 / E9I37-1</strain>
    </source>
</reference>
<keyword evidence="6 9" id="KW-0812">Transmembrane</keyword>
<evidence type="ECO:0000256" key="2">
    <source>
        <dbReference type="ARBA" id="ARBA00004236"/>
    </source>
</evidence>
<proteinExistence type="inferred from homology"/>
<keyword evidence="7 9" id="KW-1133">Transmembrane helix</keyword>
<accession>E6WZM9</accession>
<feature type="transmembrane region" description="Helical" evidence="9">
    <location>
        <begin position="80"/>
        <end position="98"/>
    </location>
</feature>
<dbReference type="EMBL" id="CP002452">
    <property type="protein sequence ID" value="ADV46670.1"/>
    <property type="molecule type" value="Genomic_DNA"/>
</dbReference>
<evidence type="ECO:0000256" key="4">
    <source>
        <dbReference type="ARBA" id="ARBA00022475"/>
    </source>
</evidence>
<evidence type="ECO:0000313" key="11">
    <source>
        <dbReference type="EMBL" id="ADV46670.1"/>
    </source>
</evidence>
<dbReference type="STRING" id="749222.Nitsa_1421"/>
<evidence type="ECO:0000256" key="9">
    <source>
        <dbReference type="SAM" id="Phobius"/>
    </source>
</evidence>
<protein>
    <submittedName>
        <fullName evidence="11">Undecaprenyl-phosphate galactose phosphotransferase, WbaP</fullName>
        <ecNumber evidence="11">2.7.8.6</ecNumber>
    </submittedName>
</protein>
<reference evidence="11 12" key="1">
    <citation type="journal article" date="2011" name="Stand. Genomic Sci.">
        <title>Complete genome sequence of Nitratifractor salsuginis type strain (E9I37-1).</title>
        <authorList>
            <person name="Anderson I."/>
            <person name="Sikorski J."/>
            <person name="Zeytun A."/>
            <person name="Nolan M."/>
            <person name="Lapidus A."/>
            <person name="Lucas S."/>
            <person name="Hammon N."/>
            <person name="Deshpande S."/>
            <person name="Cheng J.F."/>
            <person name="Tapia R."/>
            <person name="Han C."/>
            <person name="Goodwin L."/>
            <person name="Pitluck S."/>
            <person name="Liolios K."/>
            <person name="Pagani I."/>
            <person name="Ivanova N."/>
            <person name="Huntemann M."/>
            <person name="Mavromatis K."/>
            <person name="Ovchinikova G."/>
            <person name="Pati A."/>
            <person name="Chen A."/>
            <person name="Palaniappan K."/>
            <person name="Land M."/>
            <person name="Hauser L."/>
            <person name="Brambilla E.M."/>
            <person name="Ngatchou-Djao O.D."/>
            <person name="Rohde M."/>
            <person name="Tindall B.J."/>
            <person name="Goker M."/>
            <person name="Detter J.C."/>
            <person name="Woyke T."/>
            <person name="Bristow J."/>
            <person name="Eisen J.A."/>
            <person name="Markowitz V."/>
            <person name="Hugenholtz P."/>
            <person name="Klenk H.P."/>
            <person name="Kyrpides N.C."/>
        </authorList>
    </citation>
    <scope>NUCLEOTIDE SEQUENCE [LARGE SCALE GENOMIC DNA]</scope>
    <source>
        <strain evidence="12">DSM 16511 / JCM 12458 / E9I37-1</strain>
    </source>
</reference>
<feature type="domain" description="Bacterial sugar transferase" evidence="10">
    <location>
        <begin position="243"/>
        <end position="434"/>
    </location>
</feature>
<evidence type="ECO:0000256" key="6">
    <source>
        <dbReference type="ARBA" id="ARBA00022692"/>
    </source>
</evidence>
<feature type="transmembrane region" description="Helical" evidence="9">
    <location>
        <begin position="48"/>
        <end position="68"/>
    </location>
</feature>
<gene>
    <name evidence="11" type="ordered locus">Nitsa_1421</name>
</gene>
<dbReference type="OrthoDB" id="9808602at2"/>
<feature type="transmembrane region" description="Helical" evidence="9">
    <location>
        <begin position="7"/>
        <end position="28"/>
    </location>
</feature>
<evidence type="ECO:0000256" key="3">
    <source>
        <dbReference type="ARBA" id="ARBA00006464"/>
    </source>
</evidence>
<organism evidence="11 12">
    <name type="scientific">Nitratifractor salsuginis (strain DSM 16511 / JCM 12458 / E9I37-1)</name>
    <dbReference type="NCBI Taxonomy" id="749222"/>
    <lineage>
        <taxon>Bacteria</taxon>
        <taxon>Pseudomonadati</taxon>
        <taxon>Campylobacterota</taxon>
        <taxon>Epsilonproteobacteria</taxon>
        <taxon>Campylobacterales</taxon>
        <taxon>Sulfurovaceae</taxon>
        <taxon>Nitratifractor</taxon>
    </lineage>
</organism>
<dbReference type="eggNOG" id="COG2148">
    <property type="taxonomic scope" value="Bacteria"/>
</dbReference>
<evidence type="ECO:0000259" key="10">
    <source>
        <dbReference type="Pfam" id="PF02397"/>
    </source>
</evidence>
<dbReference type="GO" id="GO:0005886">
    <property type="term" value="C:plasma membrane"/>
    <property type="evidence" value="ECO:0007669"/>
    <property type="project" value="UniProtKB-SubCell"/>
</dbReference>
<keyword evidence="5 11" id="KW-0808">Transferase</keyword>
<name>E6WZM9_NITSE</name>
<dbReference type="Pfam" id="PF02397">
    <property type="entry name" value="Bac_transf"/>
    <property type="match status" value="1"/>
</dbReference>
<dbReference type="PANTHER" id="PTHR30576">
    <property type="entry name" value="COLANIC BIOSYNTHESIS UDP-GLUCOSE LIPID CARRIER TRANSFERASE"/>
    <property type="match status" value="1"/>
</dbReference>
<evidence type="ECO:0000256" key="5">
    <source>
        <dbReference type="ARBA" id="ARBA00022679"/>
    </source>
</evidence>
<dbReference type="KEGG" id="nsa:Nitsa_1421"/>
<dbReference type="HOGENOM" id="CLU_024920_3_5_7"/>
<dbReference type="EC" id="2.7.8.6" evidence="11"/>
<evidence type="ECO:0000256" key="1">
    <source>
        <dbReference type="ARBA" id="ARBA00004141"/>
    </source>
</evidence>
<dbReference type="InterPro" id="IPR003362">
    <property type="entry name" value="Bact_transf"/>
</dbReference>
<sequence>MKELYSKIILILMDTLAIVLSIIVGYQLRVFLDDSFANTFGHSLSMYLEFPLIYITTLSMLAYEGIYTKRYDFWHETRQIIKALILSFILVLAFLAMTKSIQEYSRATIIFIFACMMLIIPLLKIVTKKLLYHMGLWQRPASVYGNDPFVTKEIFDNYYLGYTESDKDKEKTVFINSVDTDVEKLHKLIAEKTKKSDEVIFIPLINEYDLTQSTIYQLSNTRTNLIVYKNRLKSKYREIIHITFNYLLAILLLPILLPIIGIIAILIKRESPGPVFFAHMRVGKQGKLIPTLKFRSMYQDAQDRLEKLLETDPPIREEWEKNFKLKNDPRVTKIGAILRKTSLDELPQIFNVLRGEMNFVGPRPVIQQELEQYYKDDAEYYFMVKPGITGLWQVSGRSDTDYDFRVETDKWYVSNWSLWLDIVILLKTVKVVLKRDGAY</sequence>
<evidence type="ECO:0000256" key="7">
    <source>
        <dbReference type="ARBA" id="ARBA00022989"/>
    </source>
</evidence>
<dbReference type="PANTHER" id="PTHR30576:SF4">
    <property type="entry name" value="UNDECAPRENYL-PHOSPHATE GALACTOSE PHOSPHOTRANSFERASE"/>
    <property type="match status" value="1"/>
</dbReference>
<keyword evidence="12" id="KW-1185">Reference proteome</keyword>
<dbReference type="GO" id="GO:0047360">
    <property type="term" value="F:undecaprenyl-phosphate galactose phosphotransferase activity"/>
    <property type="evidence" value="ECO:0007669"/>
    <property type="project" value="UniProtKB-EC"/>
</dbReference>
<evidence type="ECO:0000313" key="12">
    <source>
        <dbReference type="Proteomes" id="UP000008633"/>
    </source>
</evidence>
<dbReference type="NCBIfam" id="TIGR03025">
    <property type="entry name" value="EPS_sugtrans"/>
    <property type="match status" value="1"/>
</dbReference>
<dbReference type="AlphaFoldDB" id="E6WZM9"/>
<dbReference type="InterPro" id="IPR017475">
    <property type="entry name" value="EPS_sugar_tfrase"/>
</dbReference>
<keyword evidence="8 9" id="KW-0472">Membrane</keyword>
<feature type="transmembrane region" description="Helical" evidence="9">
    <location>
        <begin position="239"/>
        <end position="267"/>
    </location>
</feature>
<evidence type="ECO:0000256" key="8">
    <source>
        <dbReference type="ARBA" id="ARBA00023136"/>
    </source>
</evidence>
<comment type="similarity">
    <text evidence="3">Belongs to the bacterial sugar transferase family.</text>
</comment>
<comment type="subcellular location">
    <subcellularLocation>
        <location evidence="2">Cell membrane</location>
    </subcellularLocation>
    <subcellularLocation>
        <location evidence="1">Membrane</location>
        <topology evidence="1">Multi-pass membrane protein</topology>
    </subcellularLocation>
</comment>
<keyword evidence="4" id="KW-1003">Cell membrane</keyword>
<feature type="transmembrane region" description="Helical" evidence="9">
    <location>
        <begin position="104"/>
        <end position="126"/>
    </location>
</feature>